<comment type="caution">
    <text evidence="13">The sequence shown here is derived from an EMBL/GenBank/DDBJ whole genome shotgun (WGS) entry which is preliminary data.</text>
</comment>
<feature type="domain" description="D-alanyl-D-alanine carboxypeptidase-like core" evidence="12">
    <location>
        <begin position="189"/>
        <end position="315"/>
    </location>
</feature>
<evidence type="ECO:0000313" key="14">
    <source>
        <dbReference type="Proteomes" id="UP000178574"/>
    </source>
</evidence>
<gene>
    <name evidence="13" type="ORF">A2847_01575</name>
</gene>
<feature type="binding site" evidence="8">
    <location>
        <position position="547"/>
    </location>
    <ligand>
        <name>substrate</name>
    </ligand>
</feature>
<proteinExistence type="inferred from homology"/>
<dbReference type="InterPro" id="IPR036365">
    <property type="entry name" value="PGBD-like_sf"/>
</dbReference>
<name>A0A1G2KBC5_9BACT</name>
<evidence type="ECO:0008006" key="15">
    <source>
        <dbReference type="Google" id="ProtNLM"/>
    </source>
</evidence>
<dbReference type="Gene3D" id="3.30.1380.10">
    <property type="match status" value="1"/>
</dbReference>
<dbReference type="PRINTS" id="PR00725">
    <property type="entry name" value="DADACBPTASE1"/>
</dbReference>
<evidence type="ECO:0000259" key="11">
    <source>
        <dbReference type="Pfam" id="PF01471"/>
    </source>
</evidence>
<keyword evidence="4" id="KW-0133">Cell shape</keyword>
<evidence type="ECO:0000259" key="12">
    <source>
        <dbReference type="Pfam" id="PF02557"/>
    </source>
</evidence>
<evidence type="ECO:0000256" key="6">
    <source>
        <dbReference type="ARBA" id="ARBA00023316"/>
    </source>
</evidence>
<dbReference type="GO" id="GO:0008360">
    <property type="term" value="P:regulation of cell shape"/>
    <property type="evidence" value="ECO:0007669"/>
    <property type="project" value="UniProtKB-KW"/>
</dbReference>
<organism evidence="13 14">
    <name type="scientific">Candidatus Sungbacteria bacterium RIFCSPHIGHO2_01_FULL_50_25</name>
    <dbReference type="NCBI Taxonomy" id="1802265"/>
    <lineage>
        <taxon>Bacteria</taxon>
        <taxon>Candidatus Sungiibacteriota</taxon>
    </lineage>
</organism>
<dbReference type="GO" id="GO:0071555">
    <property type="term" value="P:cell wall organization"/>
    <property type="evidence" value="ECO:0007669"/>
    <property type="project" value="UniProtKB-KW"/>
</dbReference>
<dbReference type="Pfam" id="PF01471">
    <property type="entry name" value="PG_binding_1"/>
    <property type="match status" value="1"/>
</dbReference>
<evidence type="ECO:0000256" key="5">
    <source>
        <dbReference type="ARBA" id="ARBA00022984"/>
    </source>
</evidence>
<dbReference type="AlphaFoldDB" id="A0A1G2KBC5"/>
<keyword evidence="6" id="KW-0961">Cell wall biogenesis/degradation</keyword>
<dbReference type="InterPro" id="IPR052179">
    <property type="entry name" value="DD-CPase-like"/>
</dbReference>
<dbReference type="SUPFAM" id="SSF55166">
    <property type="entry name" value="Hedgehog/DD-peptidase"/>
    <property type="match status" value="1"/>
</dbReference>
<feature type="domain" description="Peptidase S11 D-alanyl-D-alanine carboxypeptidase A N-terminal" evidence="10">
    <location>
        <begin position="367"/>
        <end position="579"/>
    </location>
</feature>
<feature type="domain" description="Peptidoglycan binding-like" evidence="11">
    <location>
        <begin position="78"/>
        <end position="132"/>
    </location>
</feature>
<dbReference type="InterPro" id="IPR058193">
    <property type="entry name" value="VanY/YodJ_core_dom"/>
</dbReference>
<evidence type="ECO:0000259" key="10">
    <source>
        <dbReference type="Pfam" id="PF00768"/>
    </source>
</evidence>
<dbReference type="Pfam" id="PF00768">
    <property type="entry name" value="Peptidase_S11"/>
    <property type="match status" value="1"/>
</dbReference>
<dbReference type="SUPFAM" id="SSF47090">
    <property type="entry name" value="PGBD-like"/>
    <property type="match status" value="1"/>
</dbReference>
<dbReference type="InterPro" id="IPR009045">
    <property type="entry name" value="Zn_M74/Hedgehog-like"/>
</dbReference>
<protein>
    <recommendedName>
        <fullName evidence="15">Peptidase M15B domain-containing protein</fullName>
    </recommendedName>
</protein>
<dbReference type="EMBL" id="MHQD01000007">
    <property type="protein sequence ID" value="OGZ96685.1"/>
    <property type="molecule type" value="Genomic_DNA"/>
</dbReference>
<dbReference type="CDD" id="cd14852">
    <property type="entry name" value="LD-carboxypeptidase"/>
    <property type="match status" value="1"/>
</dbReference>
<reference evidence="13 14" key="1">
    <citation type="journal article" date="2016" name="Nat. Commun.">
        <title>Thousands of microbial genomes shed light on interconnected biogeochemical processes in an aquifer system.</title>
        <authorList>
            <person name="Anantharaman K."/>
            <person name="Brown C.T."/>
            <person name="Hug L.A."/>
            <person name="Sharon I."/>
            <person name="Castelle C.J."/>
            <person name="Probst A.J."/>
            <person name="Thomas B.C."/>
            <person name="Singh A."/>
            <person name="Wilkins M.J."/>
            <person name="Karaoz U."/>
            <person name="Brodie E.L."/>
            <person name="Williams K.H."/>
            <person name="Hubbard S.S."/>
            <person name="Banfield J.F."/>
        </authorList>
    </citation>
    <scope>NUCLEOTIDE SEQUENCE [LARGE SCALE GENOMIC DNA]</scope>
</reference>
<dbReference type="PANTHER" id="PTHR34385:SF1">
    <property type="entry name" value="PEPTIDOGLYCAN L-ALANYL-D-GLUTAMATE ENDOPEPTIDASE CWLK"/>
    <property type="match status" value="1"/>
</dbReference>
<dbReference type="Pfam" id="PF02557">
    <property type="entry name" value="VanY"/>
    <property type="match status" value="1"/>
</dbReference>
<evidence type="ECO:0000313" key="13">
    <source>
        <dbReference type="EMBL" id="OGZ96685.1"/>
    </source>
</evidence>
<dbReference type="SUPFAM" id="SSF56601">
    <property type="entry name" value="beta-lactamase/transpeptidase-like"/>
    <property type="match status" value="1"/>
</dbReference>
<evidence type="ECO:0000256" key="7">
    <source>
        <dbReference type="PIRSR" id="PIRSR618044-1"/>
    </source>
</evidence>
<dbReference type="PANTHER" id="PTHR34385">
    <property type="entry name" value="D-ALANYL-D-ALANINE CARBOXYPEPTIDASE"/>
    <property type="match status" value="1"/>
</dbReference>
<dbReference type="Gene3D" id="3.40.710.10">
    <property type="entry name" value="DD-peptidase/beta-lactamase superfamily"/>
    <property type="match status" value="1"/>
</dbReference>
<evidence type="ECO:0000256" key="2">
    <source>
        <dbReference type="ARBA" id="ARBA00022729"/>
    </source>
</evidence>
<dbReference type="GO" id="GO:0009002">
    <property type="term" value="F:serine-type D-Ala-D-Ala carboxypeptidase activity"/>
    <property type="evidence" value="ECO:0007669"/>
    <property type="project" value="InterPro"/>
</dbReference>
<dbReference type="GO" id="GO:0009252">
    <property type="term" value="P:peptidoglycan biosynthetic process"/>
    <property type="evidence" value="ECO:0007669"/>
    <property type="project" value="UniProtKB-KW"/>
</dbReference>
<evidence type="ECO:0000256" key="4">
    <source>
        <dbReference type="ARBA" id="ARBA00022960"/>
    </source>
</evidence>
<keyword evidence="3" id="KW-0378">Hydrolase</keyword>
<comment type="similarity">
    <text evidence="1 9">Belongs to the peptidase S11 family.</text>
</comment>
<dbReference type="InterPro" id="IPR012338">
    <property type="entry name" value="Beta-lactam/transpept-like"/>
</dbReference>
<feature type="active site" description="Proton acceptor" evidence="7">
    <location>
        <position position="386"/>
    </location>
</feature>
<dbReference type="GO" id="GO:0006508">
    <property type="term" value="P:proteolysis"/>
    <property type="evidence" value="ECO:0007669"/>
    <property type="project" value="InterPro"/>
</dbReference>
<feature type="active site" evidence="7">
    <location>
        <position position="438"/>
    </location>
</feature>
<evidence type="ECO:0000256" key="3">
    <source>
        <dbReference type="ARBA" id="ARBA00022801"/>
    </source>
</evidence>
<feature type="active site" description="Acyl-ester intermediate" evidence="7">
    <location>
        <position position="383"/>
    </location>
</feature>
<dbReference type="InterPro" id="IPR036366">
    <property type="entry name" value="PGBDSf"/>
</dbReference>
<dbReference type="Gene3D" id="1.10.101.10">
    <property type="entry name" value="PGBD-like superfamily/PGBD"/>
    <property type="match status" value="1"/>
</dbReference>
<evidence type="ECO:0000256" key="9">
    <source>
        <dbReference type="RuleBase" id="RU004016"/>
    </source>
</evidence>
<dbReference type="InterPro" id="IPR018044">
    <property type="entry name" value="Peptidase_S11"/>
</dbReference>
<evidence type="ECO:0000256" key="1">
    <source>
        <dbReference type="ARBA" id="ARBA00007164"/>
    </source>
</evidence>
<dbReference type="Proteomes" id="UP000178574">
    <property type="component" value="Unassembled WGS sequence"/>
</dbReference>
<dbReference type="InterPro" id="IPR001967">
    <property type="entry name" value="Peptidase_S11_N"/>
</dbReference>
<keyword evidence="2" id="KW-0732">Signal</keyword>
<dbReference type="InterPro" id="IPR003709">
    <property type="entry name" value="VanY-like_core_dom"/>
</dbReference>
<keyword evidence="5" id="KW-0573">Peptidoglycan synthesis</keyword>
<accession>A0A1G2KBC5</accession>
<dbReference type="InterPro" id="IPR002477">
    <property type="entry name" value="Peptidoglycan-bd-like"/>
</dbReference>
<evidence type="ECO:0000256" key="8">
    <source>
        <dbReference type="PIRSR" id="PIRSR618044-2"/>
    </source>
</evidence>
<sequence length="601" mass="65897">MAVAFSGIDFHMQFTPSGAILILSSLIALGAAYFGGSFVSETAEEYRYAALTAAETGILKKWQESGGIRRELRLGSEGTDVMLLQYALRRTPEVYEHNRVTGYFGAATQDALKRLQARLGLRETGVLDADTRIAVNNQYFSDLCPEPNGISPDLTLANVDKANGLRDDYVPPDLIHASPRIRTTGVACMRADALRALEELFSDAEKGGIYLAVTSGYRRPEIQRFLFDFWTSIEGSRASDWVAVPGHSEHQLGTAADLTGKTIGYESASARFADSPEDRWLRQNAYRFGYILSYPKGKESITGYGHEPWHYRFVGRSVAEQLLRKGDTLNQLLSNTKSKPLLKASAGVLFVSAEAFLLASIDPAGNEEILFAKNERVPRPIASITKLVTALAAEKLYSDSDVIRISSGVIGGRGDSGRFRLGSRYLAKDLLRALLIESNNDAAEAFMRAKGEEAFLREMNVISSGIGLRQTHFVSPSGLDGKEANMSTAFDIRVILKEFARHGELLQIMRAPSAEICTVEGSFCYIATTTNALLLDSEFPLKIKGGKTGETPYAKKNLALLLEAPAEGWLLVSVVLGSDDHFGDTKKLIKWALDSYEWSAK</sequence>